<organism evidence="3 4">
    <name type="scientific">Lasiosphaeria ovina</name>
    <dbReference type="NCBI Taxonomy" id="92902"/>
    <lineage>
        <taxon>Eukaryota</taxon>
        <taxon>Fungi</taxon>
        <taxon>Dikarya</taxon>
        <taxon>Ascomycota</taxon>
        <taxon>Pezizomycotina</taxon>
        <taxon>Sordariomycetes</taxon>
        <taxon>Sordariomycetidae</taxon>
        <taxon>Sordariales</taxon>
        <taxon>Lasiosphaeriaceae</taxon>
        <taxon>Lasiosphaeria</taxon>
    </lineage>
</organism>
<dbReference type="EMBL" id="JAULSN010000010">
    <property type="protein sequence ID" value="KAK3361757.1"/>
    <property type="molecule type" value="Genomic_DNA"/>
</dbReference>
<evidence type="ECO:0000313" key="3">
    <source>
        <dbReference type="EMBL" id="KAK3361757.1"/>
    </source>
</evidence>
<keyword evidence="2" id="KW-0732">Signal</keyword>
<name>A0AAE0JUH1_9PEZI</name>
<feature type="chain" id="PRO_5042124393" description="Mid2 domain-containing protein" evidence="2">
    <location>
        <begin position="21"/>
        <end position="565"/>
    </location>
</feature>
<accession>A0AAE0JUH1</accession>
<sequence length="565" mass="59724">MMLLLRRFVALCWAASLCLAVVSRIDNPSAVYPGFRVRNFEGTSDLDTIMAIRQQLVKAAALYGDEPILNKNAVLDKSWSEATLFHATATAQMTINGTIDIGNTITNVTHQVADKIFKITEQAVDNIVDYLGNLWDELLSLGLGSEDFSFDNYTLDTDFNIAIPPLPQCIMLFGFDNLEIYVHRNTTLSLGGTFTLPLFKSTTPMGISIGDSFEIGIFLTVDLILSADDTISFQSGVHIKLDDQVGIQIALFSQNVTKLIFNGGHLEFLPVTVQTSAGALRAVLRVGAHAGFQVSTSSIGWGPVDIEEAHAGIEAGVFANVAEFFTNITALPEGDTSGCVVRVIEEYTLAVGAAAGATVALNDNTWGPNPQVTVPVFYTTLSDACATNIKPTDAPQTTPALSPRASELIGRAETLTTKTLSAKVRYTGVITAVTSGARPTIPPTAYLGTASPVAFGTKARVLDATTGVPVTYTPPPPPPPTPPVTVLDGNTGGVPNRVTIGVSVGLGVPFLAAIAAGIWNSKLSAEAASIDPYPSTTVNQFQTRDSGGESNKKVASVGVQEFHSS</sequence>
<dbReference type="AlphaFoldDB" id="A0AAE0JUH1"/>
<reference evidence="3" key="1">
    <citation type="journal article" date="2023" name="Mol. Phylogenet. Evol.">
        <title>Genome-scale phylogeny and comparative genomics of the fungal order Sordariales.</title>
        <authorList>
            <person name="Hensen N."/>
            <person name="Bonometti L."/>
            <person name="Westerberg I."/>
            <person name="Brannstrom I.O."/>
            <person name="Guillou S."/>
            <person name="Cros-Aarteil S."/>
            <person name="Calhoun S."/>
            <person name="Haridas S."/>
            <person name="Kuo A."/>
            <person name="Mondo S."/>
            <person name="Pangilinan J."/>
            <person name="Riley R."/>
            <person name="LaButti K."/>
            <person name="Andreopoulos B."/>
            <person name="Lipzen A."/>
            <person name="Chen C."/>
            <person name="Yan M."/>
            <person name="Daum C."/>
            <person name="Ng V."/>
            <person name="Clum A."/>
            <person name="Steindorff A."/>
            <person name="Ohm R.A."/>
            <person name="Martin F."/>
            <person name="Silar P."/>
            <person name="Natvig D.O."/>
            <person name="Lalanne C."/>
            <person name="Gautier V."/>
            <person name="Ament-Velasquez S.L."/>
            <person name="Kruys A."/>
            <person name="Hutchinson M.I."/>
            <person name="Powell A.J."/>
            <person name="Barry K."/>
            <person name="Miller A.N."/>
            <person name="Grigoriev I.V."/>
            <person name="Debuchy R."/>
            <person name="Gladieux P."/>
            <person name="Hiltunen Thoren M."/>
            <person name="Johannesson H."/>
        </authorList>
    </citation>
    <scope>NUCLEOTIDE SEQUENCE</scope>
    <source>
        <strain evidence="3">CBS 958.72</strain>
    </source>
</reference>
<evidence type="ECO:0000313" key="4">
    <source>
        <dbReference type="Proteomes" id="UP001287356"/>
    </source>
</evidence>
<proteinExistence type="predicted"/>
<reference evidence="3" key="2">
    <citation type="submission" date="2023-06" db="EMBL/GenBank/DDBJ databases">
        <authorList>
            <consortium name="Lawrence Berkeley National Laboratory"/>
            <person name="Haridas S."/>
            <person name="Hensen N."/>
            <person name="Bonometti L."/>
            <person name="Westerberg I."/>
            <person name="Brannstrom I.O."/>
            <person name="Guillou S."/>
            <person name="Cros-Aarteil S."/>
            <person name="Calhoun S."/>
            <person name="Kuo A."/>
            <person name="Mondo S."/>
            <person name="Pangilinan J."/>
            <person name="Riley R."/>
            <person name="Labutti K."/>
            <person name="Andreopoulos B."/>
            <person name="Lipzen A."/>
            <person name="Chen C."/>
            <person name="Yanf M."/>
            <person name="Daum C."/>
            <person name="Ng V."/>
            <person name="Clum A."/>
            <person name="Steindorff A."/>
            <person name="Ohm R."/>
            <person name="Martin F."/>
            <person name="Silar P."/>
            <person name="Natvig D."/>
            <person name="Lalanne C."/>
            <person name="Gautier V."/>
            <person name="Ament-Velasquez S.L."/>
            <person name="Kruys A."/>
            <person name="Hutchinson M.I."/>
            <person name="Powell A.J."/>
            <person name="Barry K."/>
            <person name="Miller A.N."/>
            <person name="Grigoriev I.V."/>
            <person name="Debuchy R."/>
            <person name="Gladieux P."/>
            <person name="Thoren M.H."/>
            <person name="Johannesson H."/>
        </authorList>
    </citation>
    <scope>NUCLEOTIDE SEQUENCE</scope>
    <source>
        <strain evidence="3">CBS 958.72</strain>
    </source>
</reference>
<keyword evidence="4" id="KW-1185">Reference proteome</keyword>
<feature type="region of interest" description="Disordered" evidence="1">
    <location>
        <begin position="540"/>
        <end position="565"/>
    </location>
</feature>
<comment type="caution">
    <text evidence="3">The sequence shown here is derived from an EMBL/GenBank/DDBJ whole genome shotgun (WGS) entry which is preliminary data.</text>
</comment>
<feature type="signal peptide" evidence="2">
    <location>
        <begin position="1"/>
        <end position="20"/>
    </location>
</feature>
<evidence type="ECO:0000256" key="1">
    <source>
        <dbReference type="SAM" id="MobiDB-lite"/>
    </source>
</evidence>
<protein>
    <recommendedName>
        <fullName evidence="5">Mid2 domain-containing protein</fullName>
    </recommendedName>
</protein>
<gene>
    <name evidence="3" type="ORF">B0T24DRAFT_670749</name>
</gene>
<evidence type="ECO:0008006" key="5">
    <source>
        <dbReference type="Google" id="ProtNLM"/>
    </source>
</evidence>
<evidence type="ECO:0000256" key="2">
    <source>
        <dbReference type="SAM" id="SignalP"/>
    </source>
</evidence>
<dbReference type="Proteomes" id="UP001287356">
    <property type="component" value="Unassembled WGS sequence"/>
</dbReference>